<evidence type="ECO:0000259" key="5">
    <source>
        <dbReference type="PROSITE" id="PS50011"/>
    </source>
</evidence>
<feature type="region of interest" description="Disordered" evidence="2">
    <location>
        <begin position="1265"/>
        <end position="1284"/>
    </location>
</feature>
<dbReference type="GO" id="GO:0004674">
    <property type="term" value="F:protein serine/threonine kinase activity"/>
    <property type="evidence" value="ECO:0007669"/>
    <property type="project" value="TreeGrafter"/>
</dbReference>
<dbReference type="Gene3D" id="3.30.200.20">
    <property type="entry name" value="Phosphorylase Kinase, domain 1"/>
    <property type="match status" value="1"/>
</dbReference>
<keyword evidence="1" id="KW-0067">ATP-binding</keyword>
<protein>
    <recommendedName>
        <fullName evidence="5">Protein kinase domain-containing protein</fullName>
    </recommendedName>
</protein>
<reference evidence="6 7" key="1">
    <citation type="submission" date="2023-10" db="EMBL/GenBank/DDBJ databases">
        <authorList>
            <person name="Maclean D."/>
            <person name="Macfadyen A."/>
        </authorList>
    </citation>
    <scope>NUCLEOTIDE SEQUENCE [LARGE SCALE GENOMIC DNA]</scope>
</reference>
<keyword evidence="1" id="KW-0547">Nucleotide-binding</keyword>
<keyword evidence="7" id="KW-1185">Reference proteome</keyword>
<dbReference type="InterPro" id="IPR011009">
    <property type="entry name" value="Kinase-like_dom_sf"/>
</dbReference>
<dbReference type="PROSITE" id="PS50011">
    <property type="entry name" value="PROTEIN_KINASE_DOM"/>
    <property type="match status" value="1"/>
</dbReference>
<feature type="domain" description="Protein kinase" evidence="5">
    <location>
        <begin position="411"/>
        <end position="713"/>
    </location>
</feature>
<feature type="compositionally biased region" description="Low complexity" evidence="2">
    <location>
        <begin position="918"/>
        <end position="928"/>
    </location>
</feature>
<evidence type="ECO:0000256" key="3">
    <source>
        <dbReference type="SAM" id="Phobius"/>
    </source>
</evidence>
<dbReference type="InterPro" id="IPR000719">
    <property type="entry name" value="Prot_kinase_dom"/>
</dbReference>
<feature type="transmembrane region" description="Helical" evidence="3">
    <location>
        <begin position="276"/>
        <end position="301"/>
    </location>
</feature>
<feature type="region of interest" description="Disordered" evidence="2">
    <location>
        <begin position="1035"/>
        <end position="1057"/>
    </location>
</feature>
<feature type="binding site" evidence="1">
    <location>
        <position position="438"/>
    </location>
    <ligand>
        <name>ATP</name>
        <dbReference type="ChEBI" id="CHEBI:30616"/>
    </ligand>
</feature>
<feature type="region of interest" description="Disordered" evidence="2">
    <location>
        <begin position="1093"/>
        <end position="1113"/>
    </location>
</feature>
<organism evidence="6 7">
    <name type="scientific">Coccomyxa viridis</name>
    <dbReference type="NCBI Taxonomy" id="1274662"/>
    <lineage>
        <taxon>Eukaryota</taxon>
        <taxon>Viridiplantae</taxon>
        <taxon>Chlorophyta</taxon>
        <taxon>core chlorophytes</taxon>
        <taxon>Trebouxiophyceae</taxon>
        <taxon>Trebouxiophyceae incertae sedis</taxon>
        <taxon>Coccomyxaceae</taxon>
        <taxon>Coccomyxa</taxon>
    </lineage>
</organism>
<keyword evidence="4" id="KW-0732">Signal</keyword>
<feature type="chain" id="PRO_5043953940" description="Protein kinase domain-containing protein" evidence="4">
    <location>
        <begin position="26"/>
        <end position="1393"/>
    </location>
</feature>
<dbReference type="PANTHER" id="PTHR44329">
    <property type="entry name" value="SERINE/THREONINE-PROTEIN KINASE TNNI3K-RELATED"/>
    <property type="match status" value="1"/>
</dbReference>
<feature type="compositionally biased region" description="Low complexity" evidence="2">
    <location>
        <begin position="869"/>
        <end position="891"/>
    </location>
</feature>
<sequence length="1393" mass="146935">MLSDSRAWLVLTGFVLIATALRTKGAPLIAEGLDPAVFGNVHDVSTRRLVNTGEDLRAYLTDVTVTTLLVNDSVILNSDIWASTVVIKQRAVQIISAGESQLAIDLGGLVDAIHVASTGVLGLRNIVTRNAGPKGVQRLDAGARYKAQDFGAWPSITLDPGARVIMQNCTLYSYSEKAWQQCALFQNASAALLQRTGYQGSFSSTGRASLRVYDTWAFHSSITDLATNQTVGAAEINSTALQVICQPDPFLGTFAASPAGTASIVQTVSKDNSMPWWGGVLFGLGALLAIVFLACVALFLYDRRAKGRSTAGKDIEKGTVAVPAAACGASQAMKAADSGFNSPQGPCPGPEAGHCQTPCPGSLTEATPSWDEGPDTADTPVFSSCTNSLTDAVMSLPDVLRARSAQLVGSLELGAALGRGSYGTVYKGKWKGTTVAVKILEHSAESSSGLKELRESVLSSSIIHPNVVSTYKIRTLPTAARKPLPQGSQDFDAYQSDPEDGKRACGRNSCGPEMLETWLLLEFCDRGNLDRAIMQKGTLSLPDGSPNLECVYRCLIDVAAGMDYLHSLGVINGDLKPANILLKSTDADPRGFSCKLADFGLSRVLDTGRTHVSTQTHGTLAYQPAELLQEGKLTKAADVHSFGMIMYEVYTHKRLFDGCNMGQAFFKILMGYRPPLPPDMPPGYRSVMTACWSANPDDRPGFEVVISSLQSLLQEHLREQHGMQHTATIDLPFSDERAPRPAKQAAESAAFMARIQAAARQAYGDDVQPQEEHSASCGTSYIGVVPEEPDTSMHTPKDKAFCNVGGWLGNEEMGQDESPTRRSWDMYRALSGASSFEEQLWAELDAHAKRRRSTEGALTPAARPVPGCSPAAQGAASPFAPQAAAQGAAPSYFGQAPPCQHSAPSRAGPMDTPSSMTPSLAAAAQQRASAPALAGTTAAAPAVQVHFPSYVVADAKAEPPGSIASPFAAVAQHAASEAAVPATLSRPPAGAERQKAATAAPVQAAMGLDELGRLNKRPKRRPVLQHKMTEMLAALDAKSQSSSGSANNGQDRTPEHCGALLAGKPGAVGRFPKALSEECPAACPSISNLLDVKSVSQSDPERPPPAQSPGTGMRRNAAQIANEQIISQVLRKKIGPSDKTGSSRISLLLHNASSDACSQAHTTNPTSSRDLPIRQGVAMPQPAQSDGLPAGRNGRLTTCAEPTGGGPQGHASSPCMLPSELLQQGVRSMGSVLEVHPSPFGGFTVREDYIAKTVSAMRQAMDQTRSLPAEGASRTGLERSNCSGGPGISSKFPACASMHPCRQRPQQLASGLSAQECARFRGRSMPSQQLGRSLSNRETARCAISLGPIPVDRTDVMPPASKCSAYTAATNGVHSLHGQTQGAQENPFASFKV</sequence>
<feature type="region of interest" description="Disordered" evidence="2">
    <location>
        <begin position="852"/>
        <end position="928"/>
    </location>
</feature>
<evidence type="ECO:0000256" key="2">
    <source>
        <dbReference type="SAM" id="MobiDB-lite"/>
    </source>
</evidence>
<evidence type="ECO:0000313" key="6">
    <source>
        <dbReference type="EMBL" id="CAK0753716.1"/>
    </source>
</evidence>
<feature type="compositionally biased region" description="Low complexity" evidence="2">
    <location>
        <begin position="1036"/>
        <end position="1051"/>
    </location>
</feature>
<dbReference type="InterPro" id="IPR017441">
    <property type="entry name" value="Protein_kinase_ATP_BS"/>
</dbReference>
<name>A0AAV1HV58_9CHLO</name>
<proteinExistence type="predicted"/>
<keyword evidence="3" id="KW-1133">Transmembrane helix</keyword>
<evidence type="ECO:0000256" key="1">
    <source>
        <dbReference type="PROSITE-ProRule" id="PRU10141"/>
    </source>
</evidence>
<evidence type="ECO:0000256" key="4">
    <source>
        <dbReference type="SAM" id="SignalP"/>
    </source>
</evidence>
<dbReference type="InterPro" id="IPR051681">
    <property type="entry name" value="Ser/Thr_Kinases-Pseudokinases"/>
</dbReference>
<keyword evidence="3" id="KW-0812">Transmembrane</keyword>
<dbReference type="PROSITE" id="PS00107">
    <property type="entry name" value="PROTEIN_KINASE_ATP"/>
    <property type="match status" value="1"/>
</dbReference>
<dbReference type="EMBL" id="CAUYUE010000003">
    <property type="protein sequence ID" value="CAK0753716.1"/>
    <property type="molecule type" value="Genomic_DNA"/>
</dbReference>
<feature type="region of interest" description="Disordered" evidence="2">
    <location>
        <begin position="1179"/>
        <end position="1212"/>
    </location>
</feature>
<feature type="region of interest" description="Disordered" evidence="2">
    <location>
        <begin position="483"/>
        <end position="502"/>
    </location>
</feature>
<keyword evidence="3" id="KW-0472">Membrane</keyword>
<dbReference type="Proteomes" id="UP001314263">
    <property type="component" value="Unassembled WGS sequence"/>
</dbReference>
<dbReference type="GO" id="GO:0005524">
    <property type="term" value="F:ATP binding"/>
    <property type="evidence" value="ECO:0007669"/>
    <property type="project" value="UniProtKB-UniRule"/>
</dbReference>
<gene>
    <name evidence="6" type="ORF">CVIRNUC_002241</name>
</gene>
<dbReference type="SMART" id="SM00220">
    <property type="entry name" value="S_TKc"/>
    <property type="match status" value="1"/>
</dbReference>
<comment type="caution">
    <text evidence="6">The sequence shown here is derived from an EMBL/GenBank/DDBJ whole genome shotgun (WGS) entry which is preliminary data.</text>
</comment>
<dbReference type="Gene3D" id="1.10.510.10">
    <property type="entry name" value="Transferase(Phosphotransferase) domain 1"/>
    <property type="match status" value="1"/>
</dbReference>
<dbReference type="SUPFAM" id="SSF56112">
    <property type="entry name" value="Protein kinase-like (PK-like)"/>
    <property type="match status" value="1"/>
</dbReference>
<dbReference type="PANTHER" id="PTHR44329:SF214">
    <property type="entry name" value="PROTEIN KINASE DOMAIN-CONTAINING PROTEIN"/>
    <property type="match status" value="1"/>
</dbReference>
<dbReference type="Pfam" id="PF00069">
    <property type="entry name" value="Pkinase"/>
    <property type="match status" value="1"/>
</dbReference>
<evidence type="ECO:0000313" key="7">
    <source>
        <dbReference type="Proteomes" id="UP001314263"/>
    </source>
</evidence>
<accession>A0AAV1HV58</accession>
<feature type="signal peptide" evidence="4">
    <location>
        <begin position="1"/>
        <end position="25"/>
    </location>
</feature>